<protein>
    <submittedName>
        <fullName evidence="1">Uncharacterized protein</fullName>
    </submittedName>
</protein>
<gene>
    <name evidence="1" type="ORF">MNB_SV-4-1039</name>
</gene>
<proteinExistence type="predicted"/>
<name>A0A1W1E7X1_9ZZZZ</name>
<dbReference type="AlphaFoldDB" id="A0A1W1E7X1"/>
<dbReference type="InterPro" id="IPR014717">
    <property type="entry name" value="Transl_elong_EF1B/ribsomal_bS6"/>
</dbReference>
<dbReference type="Gene3D" id="3.30.70.60">
    <property type="match status" value="1"/>
</dbReference>
<sequence length="218" mass="25217">MMKFIEDKLEELDSYFAPKKESEKWLIILGIAGFITYMAYDQLLPYTEQLHKKSKIAKKAVEKKIKDNTIYLNGITVNGDREYYVKKYTNDIIHKQKQVEKYKKKIVFIDSNLNKLSDMLFNQKNWSIFLNSITDKAAHQNVNLKYISNKYVDNNGSFGHVLEVGIGCSGDYKGIVKFMNEMEQNVLVTDIYGTQIQMDANTSKVVADINISVWGINR</sequence>
<accession>A0A1W1E7X1</accession>
<dbReference type="Pfam" id="PF04350">
    <property type="entry name" value="PilO"/>
    <property type="match status" value="1"/>
</dbReference>
<dbReference type="InterPro" id="IPR007445">
    <property type="entry name" value="PilO"/>
</dbReference>
<reference evidence="1" key="1">
    <citation type="submission" date="2016-10" db="EMBL/GenBank/DDBJ databases">
        <authorList>
            <person name="de Groot N.N."/>
        </authorList>
    </citation>
    <scope>NUCLEOTIDE SEQUENCE</scope>
</reference>
<dbReference type="GO" id="GO:0043683">
    <property type="term" value="P:type IV pilus assembly"/>
    <property type="evidence" value="ECO:0007669"/>
    <property type="project" value="InterPro"/>
</dbReference>
<dbReference type="EMBL" id="FPIB01000003">
    <property type="protein sequence ID" value="SFV89856.1"/>
    <property type="molecule type" value="Genomic_DNA"/>
</dbReference>
<dbReference type="GO" id="GO:0043107">
    <property type="term" value="P:type IV pilus-dependent motility"/>
    <property type="evidence" value="ECO:0007669"/>
    <property type="project" value="InterPro"/>
</dbReference>
<evidence type="ECO:0000313" key="1">
    <source>
        <dbReference type="EMBL" id="SFV89856.1"/>
    </source>
</evidence>
<organism evidence="1">
    <name type="scientific">hydrothermal vent metagenome</name>
    <dbReference type="NCBI Taxonomy" id="652676"/>
    <lineage>
        <taxon>unclassified sequences</taxon>
        <taxon>metagenomes</taxon>
        <taxon>ecological metagenomes</taxon>
    </lineage>
</organism>